<evidence type="ECO:0000256" key="1">
    <source>
        <dbReference type="SAM" id="MobiDB-lite"/>
    </source>
</evidence>
<protein>
    <submittedName>
        <fullName evidence="2">Uncharacterized protein</fullName>
    </submittedName>
</protein>
<gene>
    <name evidence="2" type="ORF">TCDM_11885</name>
</gene>
<feature type="compositionally biased region" description="Low complexity" evidence="1">
    <location>
        <begin position="123"/>
        <end position="137"/>
    </location>
</feature>
<accession>V5CZF6</accession>
<proteinExistence type="predicted"/>
<name>V5CZF6_TRYCR</name>
<dbReference type="Proteomes" id="UP000017861">
    <property type="component" value="Unassembled WGS sequence"/>
</dbReference>
<sequence length="265" mass="28409">MFVFFHFSLNHKRKRISHQERIVTVKFDVSERTNRTHTAHTRTFICSRVLLYSRFNASSTNGSAAAPPPSSAAASPCCTGGTRSGTSSSVPLPPHRSDDSAIAAQTQPPRPQPSCARPRGMCASPATPPAHAAPRARGPSRWRAVARHGRRCAQTVRRQRPAPLPKSRATCPPGCPPAACGRTGSRRSGQGARCGAGWRWTRTHSPPPSAARGSGRTGCSCGSTPPSRSRGRNRTPSASPQRWRGPQQPEDCACVRSRGSHRSTA</sequence>
<dbReference type="VEuPathDB" id="TriTrypDB:TCDM_11885"/>
<evidence type="ECO:0000313" key="2">
    <source>
        <dbReference type="EMBL" id="ESS60586.1"/>
    </source>
</evidence>
<comment type="caution">
    <text evidence="2">The sequence shown here is derived from an EMBL/GenBank/DDBJ whole genome shotgun (WGS) entry which is preliminary data.</text>
</comment>
<organism evidence="2 3">
    <name type="scientific">Trypanosoma cruzi Dm28c</name>
    <dbReference type="NCBI Taxonomy" id="1416333"/>
    <lineage>
        <taxon>Eukaryota</taxon>
        <taxon>Discoba</taxon>
        <taxon>Euglenozoa</taxon>
        <taxon>Kinetoplastea</taxon>
        <taxon>Metakinetoplastina</taxon>
        <taxon>Trypanosomatida</taxon>
        <taxon>Trypanosomatidae</taxon>
        <taxon>Trypanosoma</taxon>
        <taxon>Schizotrypanum</taxon>
    </lineage>
</organism>
<feature type="region of interest" description="Disordered" evidence="1">
    <location>
        <begin position="59"/>
        <end position="265"/>
    </location>
</feature>
<feature type="compositionally biased region" description="Basic residues" evidence="1">
    <location>
        <begin position="138"/>
        <end position="151"/>
    </location>
</feature>
<evidence type="ECO:0000313" key="3">
    <source>
        <dbReference type="Proteomes" id="UP000017861"/>
    </source>
</evidence>
<reference evidence="2 3" key="1">
    <citation type="journal article" date="2014" name="Genome Announc.">
        <title>Trypanosoma cruzi Clone Dm28c Draft Genome Sequence.</title>
        <authorList>
            <person name="Grisard E.C."/>
            <person name="Teixeira S.M."/>
            <person name="de Almeida L.G."/>
            <person name="Stoco P.H."/>
            <person name="Gerber A.L."/>
            <person name="Talavera-Lopez C."/>
            <person name="Lima O.C."/>
            <person name="Andersson B."/>
            <person name="de Vasconcelos A.T."/>
        </authorList>
    </citation>
    <scope>NUCLEOTIDE SEQUENCE [LARGE SCALE GENOMIC DNA]</scope>
    <source>
        <strain evidence="2 3">Dm28c</strain>
    </source>
</reference>
<feature type="compositionally biased region" description="Low complexity" evidence="1">
    <location>
        <begin position="212"/>
        <end position="224"/>
    </location>
</feature>
<dbReference type="AlphaFoldDB" id="V5CZF6"/>
<feature type="compositionally biased region" description="Low complexity" evidence="1">
    <location>
        <begin position="71"/>
        <end position="89"/>
    </location>
</feature>
<dbReference type="EMBL" id="AYLP01000439">
    <property type="protein sequence ID" value="ESS60586.1"/>
    <property type="molecule type" value="Genomic_DNA"/>
</dbReference>
<feature type="compositionally biased region" description="Low complexity" evidence="1">
    <location>
        <begin position="168"/>
        <end position="183"/>
    </location>
</feature>